<dbReference type="Gene3D" id="3.30.470.20">
    <property type="entry name" value="ATP-grasp fold, B domain"/>
    <property type="match status" value="1"/>
</dbReference>
<keyword evidence="2" id="KW-0547">Nucleotide-binding</keyword>
<dbReference type="InterPro" id="IPR050856">
    <property type="entry name" value="Biotin_carboxylase_complex"/>
</dbReference>
<dbReference type="InterPro" id="IPR005481">
    <property type="entry name" value="BC-like_N"/>
</dbReference>
<dbReference type="Pfam" id="PF00289">
    <property type="entry name" value="Biotin_carb_N"/>
    <property type="match status" value="1"/>
</dbReference>
<dbReference type="SMART" id="SM00878">
    <property type="entry name" value="Biotin_carb_C"/>
    <property type="match status" value="1"/>
</dbReference>
<evidence type="ECO:0000256" key="4">
    <source>
        <dbReference type="ARBA" id="ARBA00023267"/>
    </source>
</evidence>
<gene>
    <name evidence="8" type="ORF">MGWOODY_Clf1953</name>
</gene>
<feature type="domain" description="Biotin carboxylation" evidence="7">
    <location>
        <begin position="1"/>
        <end position="447"/>
    </location>
</feature>
<dbReference type="PROSITE" id="PS00867">
    <property type="entry name" value="CPSASE_2"/>
    <property type="match status" value="1"/>
</dbReference>
<dbReference type="Pfam" id="PF02785">
    <property type="entry name" value="Biotin_carb_C"/>
    <property type="match status" value="1"/>
</dbReference>
<keyword evidence="4" id="KW-0092">Biotin</keyword>
<dbReference type="InterPro" id="IPR011054">
    <property type="entry name" value="Rudment_hybrid_motif"/>
</dbReference>
<reference evidence="8" key="1">
    <citation type="submission" date="2015-10" db="EMBL/GenBank/DDBJ databases">
        <authorList>
            <person name="Gilbert D.G."/>
        </authorList>
    </citation>
    <scope>NUCLEOTIDE SEQUENCE</scope>
</reference>
<accession>A0A160VET8</accession>
<dbReference type="PROSITE" id="PS50979">
    <property type="entry name" value="BC"/>
    <property type="match status" value="1"/>
</dbReference>
<name>A0A160VET8_9ZZZZ</name>
<dbReference type="Pfam" id="PF02786">
    <property type="entry name" value="CPSase_L_D2"/>
    <property type="match status" value="1"/>
</dbReference>
<dbReference type="InterPro" id="IPR011761">
    <property type="entry name" value="ATP-grasp"/>
</dbReference>
<dbReference type="AlphaFoldDB" id="A0A160VET8"/>
<dbReference type="InterPro" id="IPR016185">
    <property type="entry name" value="PreATP-grasp_dom_sf"/>
</dbReference>
<dbReference type="GO" id="GO:0005524">
    <property type="term" value="F:ATP binding"/>
    <property type="evidence" value="ECO:0007669"/>
    <property type="project" value="UniProtKB-KW"/>
</dbReference>
<protein>
    <submittedName>
        <fullName evidence="8">Biotin carboxylase of acetyl-CoA carboxylase</fullName>
        <ecNumber evidence="8">6.3.4.14</ecNumber>
    </submittedName>
</protein>
<evidence type="ECO:0000256" key="2">
    <source>
        <dbReference type="ARBA" id="ARBA00022741"/>
    </source>
</evidence>
<evidence type="ECO:0000313" key="8">
    <source>
        <dbReference type="EMBL" id="CUV03310.1"/>
    </source>
</evidence>
<organism evidence="8">
    <name type="scientific">hydrothermal vent metagenome</name>
    <dbReference type="NCBI Taxonomy" id="652676"/>
    <lineage>
        <taxon>unclassified sequences</taxon>
        <taxon>metagenomes</taxon>
        <taxon>ecological metagenomes</taxon>
    </lineage>
</organism>
<keyword evidence="3" id="KW-0067">ATP-binding</keyword>
<dbReference type="GO" id="GO:0004075">
    <property type="term" value="F:biotin carboxylase activity"/>
    <property type="evidence" value="ECO:0007669"/>
    <property type="project" value="UniProtKB-EC"/>
</dbReference>
<evidence type="ECO:0000256" key="1">
    <source>
        <dbReference type="ARBA" id="ARBA00022598"/>
    </source>
</evidence>
<sequence>MFSKVLVANRGEIAVRVLQTLQAMGIATAAIYADPDANAPHVALADEAFALDGSVAEETYLDRRKIIALALQYGAEAVHPGYGFLAENPAFSKECVESGLVFIGPSPETIELLGDKIRSKDAAVQAGVPVVSSSPMWVPGESQADDMSAEIGFPLLVKAAAGGGGRGMRVVERVQDLYPALESASREAASAFGDGRVFLERYIPAARHVEFQVLADSSGNTIHLLERECSVQRRYQKVIEETPSPALDQNLRNKMAASAVAMAKSAGYTNAGTVEFLVDAQTGDYYFLEMNARIQVEHPVTEETLKLDMVEWQTRIAAGELIDFSQDDIRPQGHALECRIYAEDPYDNFAPATGQLLAWRPPSGMGIRLDSGVTEGQEITAYYDSMLAKLVAWGTDRQASIGRMLRALESFPVLGVTTNLPFLIRAISHPEFQSGDYDTGFIGKYQELTSPPESASLSGAAAQIAERFWQSSGPVSGKGRGSATLQDMPGPWQGLPKSTFP</sequence>
<feature type="domain" description="ATP-grasp" evidence="6">
    <location>
        <begin position="120"/>
        <end position="318"/>
    </location>
</feature>
<dbReference type="PANTHER" id="PTHR18866:SF33">
    <property type="entry name" value="METHYLCROTONOYL-COA CARBOXYLASE SUBUNIT ALPHA, MITOCHONDRIAL-RELATED"/>
    <property type="match status" value="1"/>
</dbReference>
<dbReference type="PANTHER" id="PTHR18866">
    <property type="entry name" value="CARBOXYLASE:PYRUVATE/ACETYL-COA/PROPIONYL-COA CARBOXYLASE"/>
    <property type="match status" value="1"/>
</dbReference>
<evidence type="ECO:0000259" key="6">
    <source>
        <dbReference type="PROSITE" id="PS50975"/>
    </source>
</evidence>
<evidence type="ECO:0000256" key="5">
    <source>
        <dbReference type="SAM" id="MobiDB-lite"/>
    </source>
</evidence>
<dbReference type="PROSITE" id="PS00866">
    <property type="entry name" value="CPSASE_1"/>
    <property type="match status" value="1"/>
</dbReference>
<dbReference type="InterPro" id="IPR011764">
    <property type="entry name" value="Biotin_carboxylation_dom"/>
</dbReference>
<dbReference type="InterPro" id="IPR005482">
    <property type="entry name" value="Biotin_COase_C"/>
</dbReference>
<dbReference type="GO" id="GO:0046872">
    <property type="term" value="F:metal ion binding"/>
    <property type="evidence" value="ECO:0007669"/>
    <property type="project" value="InterPro"/>
</dbReference>
<dbReference type="PROSITE" id="PS50975">
    <property type="entry name" value="ATP_GRASP"/>
    <property type="match status" value="1"/>
</dbReference>
<dbReference type="SUPFAM" id="SSF56059">
    <property type="entry name" value="Glutathione synthetase ATP-binding domain-like"/>
    <property type="match status" value="1"/>
</dbReference>
<keyword evidence="1 8" id="KW-0436">Ligase</keyword>
<evidence type="ECO:0000256" key="3">
    <source>
        <dbReference type="ARBA" id="ARBA00022840"/>
    </source>
</evidence>
<evidence type="ECO:0000259" key="7">
    <source>
        <dbReference type="PROSITE" id="PS50979"/>
    </source>
</evidence>
<dbReference type="SUPFAM" id="SSF51246">
    <property type="entry name" value="Rudiment single hybrid motif"/>
    <property type="match status" value="1"/>
</dbReference>
<dbReference type="SUPFAM" id="SSF52440">
    <property type="entry name" value="PreATP-grasp domain"/>
    <property type="match status" value="1"/>
</dbReference>
<dbReference type="InterPro" id="IPR005479">
    <property type="entry name" value="CPAse_ATP-bd"/>
</dbReference>
<dbReference type="EC" id="6.3.4.14" evidence="8"/>
<feature type="region of interest" description="Disordered" evidence="5">
    <location>
        <begin position="471"/>
        <end position="501"/>
    </location>
</feature>
<dbReference type="EMBL" id="FAXA01000390">
    <property type="protein sequence ID" value="CUV03310.1"/>
    <property type="molecule type" value="Genomic_DNA"/>
</dbReference>
<proteinExistence type="predicted"/>